<evidence type="ECO:0000256" key="1">
    <source>
        <dbReference type="SAM" id="MobiDB-lite"/>
    </source>
</evidence>
<comment type="caution">
    <text evidence="2">The sequence shown here is derived from an EMBL/GenBank/DDBJ whole genome shotgun (WGS) entry which is preliminary data.</text>
</comment>
<feature type="region of interest" description="Disordered" evidence="1">
    <location>
        <begin position="59"/>
        <end position="87"/>
    </location>
</feature>
<dbReference type="EMBL" id="CM026426">
    <property type="protein sequence ID" value="KAG0572017.1"/>
    <property type="molecule type" value="Genomic_DNA"/>
</dbReference>
<feature type="region of interest" description="Disordered" evidence="1">
    <location>
        <begin position="1"/>
        <end position="22"/>
    </location>
</feature>
<reference evidence="2" key="1">
    <citation type="submission" date="2020-06" db="EMBL/GenBank/DDBJ databases">
        <title>WGS assembly of Ceratodon purpureus strain R40.</title>
        <authorList>
            <person name="Carey S.B."/>
            <person name="Jenkins J."/>
            <person name="Shu S."/>
            <person name="Lovell J.T."/>
            <person name="Sreedasyam A."/>
            <person name="Maumus F."/>
            <person name="Tiley G.P."/>
            <person name="Fernandez-Pozo N."/>
            <person name="Barry K."/>
            <person name="Chen C."/>
            <person name="Wang M."/>
            <person name="Lipzen A."/>
            <person name="Daum C."/>
            <person name="Saski C.A."/>
            <person name="Payton A.C."/>
            <person name="Mcbreen J.C."/>
            <person name="Conrad R.E."/>
            <person name="Kollar L.M."/>
            <person name="Olsson S."/>
            <person name="Huttunen S."/>
            <person name="Landis J.B."/>
            <person name="Wickett N.J."/>
            <person name="Johnson M.G."/>
            <person name="Rensing S.A."/>
            <person name="Grimwood J."/>
            <person name="Schmutz J."/>
            <person name="Mcdaniel S.F."/>
        </authorList>
    </citation>
    <scope>NUCLEOTIDE SEQUENCE</scope>
    <source>
        <strain evidence="2">R40</strain>
    </source>
</reference>
<accession>A0A8T0HMH4</accession>
<keyword evidence="3" id="KW-1185">Reference proteome</keyword>
<evidence type="ECO:0000313" key="2">
    <source>
        <dbReference type="EMBL" id="KAG0572017.1"/>
    </source>
</evidence>
<evidence type="ECO:0000313" key="3">
    <source>
        <dbReference type="Proteomes" id="UP000822688"/>
    </source>
</evidence>
<sequence>MNQKTEDDTWNPLLEDDDPDYLNWNESEASLASESMNQINMLQATTGSNPMSEEAILSTPVPVSFDDRTPSSKAGSVQEMEARPTSQRSLNQRLFTFETELKRSIFQWQDNVQNQLDVNHTKMTSMERKLDMVLDMHASLIMKSASKAIGTNPSDDVLVNDNTVSPGICTQQTGCPSVEWQTPLACEKTSSGSGPSVDLCGNDVSHVGGDGGIDSEGILQGRSCEIPFEFPSVGGVAQEKCSSET</sequence>
<organism evidence="2 3">
    <name type="scientific">Ceratodon purpureus</name>
    <name type="common">Fire moss</name>
    <name type="synonym">Dicranum purpureum</name>
    <dbReference type="NCBI Taxonomy" id="3225"/>
    <lineage>
        <taxon>Eukaryota</taxon>
        <taxon>Viridiplantae</taxon>
        <taxon>Streptophyta</taxon>
        <taxon>Embryophyta</taxon>
        <taxon>Bryophyta</taxon>
        <taxon>Bryophytina</taxon>
        <taxon>Bryopsida</taxon>
        <taxon>Dicranidae</taxon>
        <taxon>Pseudoditrichales</taxon>
        <taxon>Ditrichaceae</taxon>
        <taxon>Ceratodon</taxon>
    </lineage>
</organism>
<proteinExistence type="predicted"/>
<protein>
    <submittedName>
        <fullName evidence="2">Uncharacterized protein</fullName>
    </submittedName>
</protein>
<dbReference type="AlphaFoldDB" id="A0A8T0HMH4"/>
<dbReference type="Proteomes" id="UP000822688">
    <property type="component" value="Chromosome V"/>
</dbReference>
<name>A0A8T0HMH4_CERPU</name>
<gene>
    <name evidence="2" type="ORF">KC19_VG062100</name>
</gene>